<evidence type="ECO:0000256" key="1">
    <source>
        <dbReference type="SAM" id="MobiDB-lite"/>
    </source>
</evidence>
<feature type="region of interest" description="Disordered" evidence="1">
    <location>
        <begin position="134"/>
        <end position="168"/>
    </location>
</feature>
<evidence type="ECO:0000313" key="2">
    <source>
        <dbReference type="EMBL" id="SIO01157.1"/>
    </source>
</evidence>
<dbReference type="Proteomes" id="UP000184758">
    <property type="component" value="Unassembled WGS sequence"/>
</dbReference>
<organism evidence="2 3">
    <name type="scientific">Carnobacterium alterfunditum</name>
    <dbReference type="NCBI Taxonomy" id="28230"/>
    <lineage>
        <taxon>Bacteria</taxon>
        <taxon>Bacillati</taxon>
        <taxon>Bacillota</taxon>
        <taxon>Bacilli</taxon>
        <taxon>Lactobacillales</taxon>
        <taxon>Carnobacteriaceae</taxon>
        <taxon>Carnobacterium</taxon>
    </lineage>
</organism>
<name>A0A1N6G106_9LACT</name>
<accession>A0A1N6G106</accession>
<dbReference type="AlphaFoldDB" id="A0A1N6G106"/>
<dbReference type="OrthoDB" id="2156588at2"/>
<sequence length="168" mass="18651">MAKRIIGSYRSEATALQKIDQLLTEGYSKESITLVTNPNTKKTIQSQTNVAIVILSSVSKKEELHSVIPDEEILVDYKKAIEKGSTLILVDERPPSDDAAGINLTAPDLAAEDDPLSSSIGRNQKRSIRTQHLDYDDEDLITDINTDGDLEIEDDFPPTESPDRTDFY</sequence>
<evidence type="ECO:0000313" key="3">
    <source>
        <dbReference type="Proteomes" id="UP000184758"/>
    </source>
</evidence>
<reference evidence="3" key="1">
    <citation type="submission" date="2016-11" db="EMBL/GenBank/DDBJ databases">
        <authorList>
            <person name="Varghese N."/>
            <person name="Submissions S."/>
        </authorList>
    </citation>
    <scope>NUCLEOTIDE SEQUENCE [LARGE SCALE GENOMIC DNA]</scope>
    <source>
        <strain evidence="3">313</strain>
    </source>
</reference>
<dbReference type="EMBL" id="FSRN01000001">
    <property type="protein sequence ID" value="SIO01157.1"/>
    <property type="molecule type" value="Genomic_DNA"/>
</dbReference>
<proteinExistence type="predicted"/>
<feature type="compositionally biased region" description="Acidic residues" evidence="1">
    <location>
        <begin position="135"/>
        <end position="157"/>
    </location>
</feature>
<keyword evidence="3" id="KW-1185">Reference proteome</keyword>
<gene>
    <name evidence="2" type="ORF">SAMN05878443_0957</name>
</gene>
<protein>
    <submittedName>
        <fullName evidence="2">Heat induced stress protein YflT</fullName>
    </submittedName>
</protein>
<dbReference type="RefSeq" id="WP_034547743.1">
    <property type="nucleotide sequence ID" value="NZ_FSRN01000001.1"/>
</dbReference>